<feature type="region of interest" description="Disordered" evidence="6">
    <location>
        <begin position="15"/>
        <end position="43"/>
    </location>
</feature>
<keyword evidence="8" id="KW-1185">Reference proteome</keyword>
<protein>
    <recommendedName>
        <fullName evidence="4">ATPase inhibitor, mitochondrial</fullName>
    </recommendedName>
</protein>
<feature type="compositionally biased region" description="Polar residues" evidence="6">
    <location>
        <begin position="22"/>
        <end position="31"/>
    </location>
</feature>
<dbReference type="InterPro" id="IPR007648">
    <property type="entry name" value="ATPase_inhibitor_mt"/>
</dbReference>
<evidence type="ECO:0000313" key="8">
    <source>
        <dbReference type="Proteomes" id="UP000654370"/>
    </source>
</evidence>
<feature type="coiled-coil region" evidence="5">
    <location>
        <begin position="49"/>
        <end position="83"/>
    </location>
</feature>
<organism evidence="7 8">
    <name type="scientific">Mortierella isabellina</name>
    <name type="common">Filamentous fungus</name>
    <name type="synonym">Umbelopsis isabellina</name>
    <dbReference type="NCBI Taxonomy" id="91625"/>
    <lineage>
        <taxon>Eukaryota</taxon>
        <taxon>Fungi</taxon>
        <taxon>Fungi incertae sedis</taxon>
        <taxon>Mucoromycota</taxon>
        <taxon>Mucoromycotina</taxon>
        <taxon>Umbelopsidomycetes</taxon>
        <taxon>Umbelopsidales</taxon>
        <taxon>Umbelopsidaceae</taxon>
        <taxon>Umbelopsis</taxon>
    </lineage>
</organism>
<name>A0A8H7PWP8_MORIS</name>
<dbReference type="Proteomes" id="UP000654370">
    <property type="component" value="Unassembled WGS sequence"/>
</dbReference>
<comment type="caution">
    <text evidence="7">The sequence shown here is derived from an EMBL/GenBank/DDBJ whole genome shotgun (WGS) entry which is preliminary data.</text>
</comment>
<proteinExistence type="inferred from homology"/>
<comment type="function">
    <text evidence="4">Inhibits the enzyme activity of ATPase.</text>
</comment>
<dbReference type="Pfam" id="PF04568">
    <property type="entry name" value="IATP"/>
    <property type="match status" value="1"/>
</dbReference>
<evidence type="ECO:0000256" key="6">
    <source>
        <dbReference type="SAM" id="MobiDB-lite"/>
    </source>
</evidence>
<accession>A0A8H7PWP8</accession>
<evidence type="ECO:0000256" key="5">
    <source>
        <dbReference type="SAM" id="Coils"/>
    </source>
</evidence>
<dbReference type="AlphaFoldDB" id="A0A8H7PWP8"/>
<dbReference type="EMBL" id="JAEPQZ010000004">
    <property type="protein sequence ID" value="KAG2182024.1"/>
    <property type="molecule type" value="Genomic_DNA"/>
</dbReference>
<dbReference type="OrthoDB" id="5532350at2759"/>
<evidence type="ECO:0000256" key="2">
    <source>
        <dbReference type="ARBA" id="ARBA00010901"/>
    </source>
</evidence>
<comment type="similarity">
    <text evidence="2 4">Belongs to the ATPase inhibitor family.</text>
</comment>
<dbReference type="GO" id="GO:0042030">
    <property type="term" value="F:ATPase inhibitor activity"/>
    <property type="evidence" value="ECO:0007669"/>
    <property type="project" value="InterPro"/>
</dbReference>
<evidence type="ECO:0000313" key="7">
    <source>
        <dbReference type="EMBL" id="KAG2182024.1"/>
    </source>
</evidence>
<comment type="subcellular location">
    <subcellularLocation>
        <location evidence="1">Mitochondrion</location>
    </subcellularLocation>
</comment>
<keyword evidence="5" id="KW-0175">Coiled coil</keyword>
<dbReference type="Gene3D" id="1.20.5.500">
    <property type="entry name" value="Single helix bin"/>
    <property type="match status" value="1"/>
</dbReference>
<evidence type="ECO:0000256" key="3">
    <source>
        <dbReference type="ARBA" id="ARBA00023128"/>
    </source>
</evidence>
<dbReference type="GO" id="GO:0005739">
    <property type="term" value="C:mitochondrion"/>
    <property type="evidence" value="ECO:0007669"/>
    <property type="project" value="UniProtKB-SubCell"/>
</dbReference>
<sequence length="85" mass="9603">MIRTSVRRITSNTRMFKRLQTGGRSEGSTVASKGGISEKEKAAENMWVREQEAEKIKALQEALHKQKQATESLQKDIDALKNNTK</sequence>
<gene>
    <name evidence="7" type="ORF">INT43_006950</name>
</gene>
<reference evidence="7" key="1">
    <citation type="submission" date="2020-12" db="EMBL/GenBank/DDBJ databases">
        <title>Metabolic potential, ecology and presence of endohyphal bacteria is reflected in genomic diversity of Mucoromycotina.</title>
        <authorList>
            <person name="Muszewska A."/>
            <person name="Okrasinska A."/>
            <person name="Steczkiewicz K."/>
            <person name="Drgas O."/>
            <person name="Orlowska M."/>
            <person name="Perlinska-Lenart U."/>
            <person name="Aleksandrzak-Piekarczyk T."/>
            <person name="Szatraj K."/>
            <person name="Zielenkiewicz U."/>
            <person name="Pilsyk S."/>
            <person name="Malc E."/>
            <person name="Mieczkowski P."/>
            <person name="Kruszewska J.S."/>
            <person name="Biernat P."/>
            <person name="Pawlowska J."/>
        </authorList>
    </citation>
    <scope>NUCLEOTIDE SEQUENCE</scope>
    <source>
        <strain evidence="7">WA0000067209</strain>
    </source>
</reference>
<evidence type="ECO:0000256" key="4">
    <source>
        <dbReference type="RuleBase" id="RU368087"/>
    </source>
</evidence>
<keyword evidence="3" id="KW-0496">Mitochondrion</keyword>
<evidence type="ECO:0000256" key="1">
    <source>
        <dbReference type="ARBA" id="ARBA00004173"/>
    </source>
</evidence>